<protein>
    <submittedName>
        <fullName evidence="2">Uncharacterized protein</fullName>
    </submittedName>
</protein>
<reference evidence="2 3" key="1">
    <citation type="journal article" date="2019" name="Sci. Rep.">
        <title>Comparative genomics of chytrid fungi reveal insights into the obligate biotrophic and pathogenic lifestyle of Synchytrium endobioticum.</title>
        <authorList>
            <person name="van de Vossenberg B.T.L.H."/>
            <person name="Warris S."/>
            <person name="Nguyen H.D.T."/>
            <person name="van Gent-Pelzer M.P.E."/>
            <person name="Joly D.L."/>
            <person name="van de Geest H.C."/>
            <person name="Bonants P.J.M."/>
            <person name="Smith D.S."/>
            <person name="Levesque C.A."/>
            <person name="van der Lee T.A.J."/>
        </authorList>
    </citation>
    <scope>NUCLEOTIDE SEQUENCE [LARGE SCALE GENOMIC DNA]</scope>
    <source>
        <strain evidence="2 3">LEV6574</strain>
    </source>
</reference>
<evidence type="ECO:0000313" key="3">
    <source>
        <dbReference type="Proteomes" id="UP000320475"/>
    </source>
</evidence>
<dbReference type="Proteomes" id="UP000320475">
    <property type="component" value="Unassembled WGS sequence"/>
</dbReference>
<gene>
    <name evidence="2" type="ORF">SeLEV6574_g06700</name>
</gene>
<organism evidence="2 3">
    <name type="scientific">Synchytrium endobioticum</name>
    <dbReference type="NCBI Taxonomy" id="286115"/>
    <lineage>
        <taxon>Eukaryota</taxon>
        <taxon>Fungi</taxon>
        <taxon>Fungi incertae sedis</taxon>
        <taxon>Chytridiomycota</taxon>
        <taxon>Chytridiomycota incertae sedis</taxon>
        <taxon>Chytridiomycetes</taxon>
        <taxon>Synchytriales</taxon>
        <taxon>Synchytriaceae</taxon>
        <taxon>Synchytrium</taxon>
    </lineage>
</organism>
<keyword evidence="1" id="KW-0732">Signal</keyword>
<proteinExistence type="predicted"/>
<dbReference type="AlphaFoldDB" id="A0A507CKN9"/>
<accession>A0A507CKN9</accession>
<dbReference type="EMBL" id="QEAM01000400">
    <property type="protein sequence ID" value="TPX40288.1"/>
    <property type="molecule type" value="Genomic_DNA"/>
</dbReference>
<comment type="caution">
    <text evidence="2">The sequence shown here is derived from an EMBL/GenBank/DDBJ whole genome shotgun (WGS) entry which is preliminary data.</text>
</comment>
<sequence>MKHPFFCRILSYIMMACAVPELLATFPERSAAPTALPLEGMSPATMSKIEHGMSTMMSNCHHTCAPMTHTAKEYHAKCIQNCKIVYSPSSWFGH</sequence>
<evidence type="ECO:0000256" key="1">
    <source>
        <dbReference type="SAM" id="SignalP"/>
    </source>
</evidence>
<evidence type="ECO:0000313" key="2">
    <source>
        <dbReference type="EMBL" id="TPX40288.1"/>
    </source>
</evidence>
<feature type="chain" id="PRO_5021279605" evidence="1">
    <location>
        <begin position="25"/>
        <end position="94"/>
    </location>
</feature>
<name>A0A507CKN9_9FUNG</name>
<feature type="signal peptide" evidence="1">
    <location>
        <begin position="1"/>
        <end position="24"/>
    </location>
</feature>